<keyword evidence="1" id="KW-0732">Signal</keyword>
<accession>V5H5H6</accession>
<feature type="chain" id="PRO_5004735145" evidence="1">
    <location>
        <begin position="20"/>
        <end position="142"/>
    </location>
</feature>
<organism evidence="2">
    <name type="scientific">Ixodes ricinus</name>
    <name type="common">Common tick</name>
    <name type="synonym">Acarus ricinus</name>
    <dbReference type="NCBI Taxonomy" id="34613"/>
    <lineage>
        <taxon>Eukaryota</taxon>
        <taxon>Metazoa</taxon>
        <taxon>Ecdysozoa</taxon>
        <taxon>Arthropoda</taxon>
        <taxon>Chelicerata</taxon>
        <taxon>Arachnida</taxon>
        <taxon>Acari</taxon>
        <taxon>Parasitiformes</taxon>
        <taxon>Ixodida</taxon>
        <taxon>Ixodoidea</taxon>
        <taxon>Ixodidae</taxon>
        <taxon>Ixodinae</taxon>
        <taxon>Ixodes</taxon>
    </lineage>
</organism>
<dbReference type="AlphaFoldDB" id="V5H5H6"/>
<dbReference type="EMBL" id="GANP01012219">
    <property type="protein sequence ID" value="JAB72249.1"/>
    <property type="molecule type" value="mRNA"/>
</dbReference>
<name>V5H5H6_IXORI</name>
<evidence type="ECO:0000313" key="2">
    <source>
        <dbReference type="EMBL" id="JAB72249.1"/>
    </source>
</evidence>
<feature type="signal peptide" evidence="1">
    <location>
        <begin position="1"/>
        <end position="19"/>
    </location>
</feature>
<protein>
    <submittedName>
        <fullName evidence="2">Putative secreted protein</fullName>
    </submittedName>
</protein>
<proteinExistence type="evidence at transcript level"/>
<evidence type="ECO:0000256" key="1">
    <source>
        <dbReference type="SAM" id="SignalP"/>
    </source>
</evidence>
<reference evidence="2" key="1">
    <citation type="journal article" date="2015" name="Sci. Rep.">
        <title>Tissue- and time-dependent transcription in Ixodes ricinus salivary glands and midguts when blood feeding on the vertebrate host.</title>
        <authorList>
            <person name="Kotsyfakis M."/>
            <person name="Schwarz A."/>
            <person name="Erhart J."/>
            <person name="Ribeiro J.M."/>
        </authorList>
    </citation>
    <scope>NUCLEOTIDE SEQUENCE</scope>
    <source>
        <tissue evidence="2">Salivary gland and midgut</tissue>
    </source>
</reference>
<sequence>MIVTEVFLLFVAVPLACVAEEKPEVPEECILVGDSFFNNALCHDSLRSVLGEYCQRMYAERGNEGQWIGDIGKRRDDCKVCCVRKFKNGTQTYDPATAPNTLPCGPNKTCQKGLCLPKPSKSRQLGDSNPVSTGVCKPLYPQ</sequence>